<evidence type="ECO:0000256" key="1">
    <source>
        <dbReference type="SAM" id="Phobius"/>
    </source>
</evidence>
<proteinExistence type="predicted"/>
<feature type="transmembrane region" description="Helical" evidence="1">
    <location>
        <begin position="25"/>
        <end position="44"/>
    </location>
</feature>
<dbReference type="Proteomes" id="UP001208570">
    <property type="component" value="Unassembled WGS sequence"/>
</dbReference>
<keyword evidence="1" id="KW-0812">Transmembrane</keyword>
<sequence>MSVLELQLCKCAHVYSKICSLDQHCVYCILIPYCIALISCIIYFENISHCQHEGIMFLLRLADTWDDQKSFRSSRKLSPFSLKKPGFRRF</sequence>
<keyword evidence="1" id="KW-1133">Transmembrane helix</keyword>
<evidence type="ECO:0000313" key="3">
    <source>
        <dbReference type="Proteomes" id="UP001208570"/>
    </source>
</evidence>
<keyword evidence="1" id="KW-0472">Membrane</keyword>
<dbReference type="EMBL" id="JAODUP010000349">
    <property type="protein sequence ID" value="KAK2151843.1"/>
    <property type="molecule type" value="Genomic_DNA"/>
</dbReference>
<name>A0AAD9JFS5_9ANNE</name>
<keyword evidence="3" id="KW-1185">Reference proteome</keyword>
<protein>
    <submittedName>
        <fullName evidence="2">Uncharacterized protein</fullName>
    </submittedName>
</protein>
<evidence type="ECO:0000313" key="2">
    <source>
        <dbReference type="EMBL" id="KAK2151843.1"/>
    </source>
</evidence>
<reference evidence="2" key="1">
    <citation type="journal article" date="2023" name="Mol. Biol. Evol.">
        <title>Third-Generation Sequencing Reveals the Adaptive Role of the Epigenome in Three Deep-Sea Polychaetes.</title>
        <authorList>
            <person name="Perez M."/>
            <person name="Aroh O."/>
            <person name="Sun Y."/>
            <person name="Lan Y."/>
            <person name="Juniper S.K."/>
            <person name="Young C.R."/>
            <person name="Angers B."/>
            <person name="Qian P.Y."/>
        </authorList>
    </citation>
    <scope>NUCLEOTIDE SEQUENCE</scope>
    <source>
        <strain evidence="2">P08H-3</strain>
    </source>
</reference>
<organism evidence="2 3">
    <name type="scientific">Paralvinella palmiformis</name>
    <dbReference type="NCBI Taxonomy" id="53620"/>
    <lineage>
        <taxon>Eukaryota</taxon>
        <taxon>Metazoa</taxon>
        <taxon>Spiralia</taxon>
        <taxon>Lophotrochozoa</taxon>
        <taxon>Annelida</taxon>
        <taxon>Polychaeta</taxon>
        <taxon>Sedentaria</taxon>
        <taxon>Canalipalpata</taxon>
        <taxon>Terebellida</taxon>
        <taxon>Terebelliformia</taxon>
        <taxon>Alvinellidae</taxon>
        <taxon>Paralvinella</taxon>
    </lineage>
</organism>
<accession>A0AAD9JFS5</accession>
<comment type="caution">
    <text evidence="2">The sequence shown here is derived from an EMBL/GenBank/DDBJ whole genome shotgun (WGS) entry which is preliminary data.</text>
</comment>
<gene>
    <name evidence="2" type="ORF">LSH36_349g03033</name>
</gene>
<dbReference type="AlphaFoldDB" id="A0AAD9JFS5"/>